<dbReference type="Pfam" id="PF09861">
    <property type="entry name" value="Lar_N"/>
    <property type="match status" value="1"/>
</dbReference>
<dbReference type="InterPro" id="IPR018657">
    <property type="entry name" value="LarA-like_N"/>
</dbReference>
<dbReference type="InterPro" id="IPR043166">
    <property type="entry name" value="LarA-like_C"/>
</dbReference>
<organism evidence="2 3">
    <name type="scientific">Maioricimonas rarisocia</name>
    <dbReference type="NCBI Taxonomy" id="2528026"/>
    <lineage>
        <taxon>Bacteria</taxon>
        <taxon>Pseudomonadati</taxon>
        <taxon>Planctomycetota</taxon>
        <taxon>Planctomycetia</taxon>
        <taxon>Planctomycetales</taxon>
        <taxon>Planctomycetaceae</taxon>
        <taxon>Maioricimonas</taxon>
    </lineage>
</organism>
<dbReference type="OrthoDB" id="9770545at2"/>
<dbReference type="Gene3D" id="3.40.50.11440">
    <property type="match status" value="1"/>
</dbReference>
<proteinExistence type="predicted"/>
<dbReference type="InterPro" id="IPR048068">
    <property type="entry name" value="LarA-like"/>
</dbReference>
<evidence type="ECO:0000313" key="2">
    <source>
        <dbReference type="EMBL" id="QDU38652.1"/>
    </source>
</evidence>
<sequence>MSTERTVLTDDEVRSWFESSVPVEEFKGQRVLVIVPDYTRTAPLPLLFGALFERLRPVVAQLDVMIALGTHPPMSEEHICRLLGIDPDERSRLFFQTEFINHEWDVPSSLMTIGTLTEDQTSEITGGLLSREVPVKINRRIEDYDTLLVLGPVFPHEVVGFSGGNKYFFPGISGPELLNFFHWLGALITNVGIIGVKDTAVRRVVDRAATLIPNQKRAITFVVTSDGTARLHGLFYGTPEEAWNDAADLSGQTHIKRMPKPFKTVLSCAPPMYDELWTAGKCMYKLEPVVADGGELIIYAPHMTEISVTHGKVIHEIGYHCRDYFTKQWDRFKDYPWGVLAHSTHVRGGGTFEDGVENCRVQVTLASQVPREVCETINLGYRDPDTINPEDFANREDEDILLVRKAGEQLYRLEE</sequence>
<evidence type="ECO:0000313" key="3">
    <source>
        <dbReference type="Proteomes" id="UP000320496"/>
    </source>
</evidence>
<keyword evidence="3" id="KW-1185">Reference proteome</keyword>
<dbReference type="RefSeq" id="WP_145369912.1">
    <property type="nucleotide sequence ID" value="NZ_CP036275.1"/>
</dbReference>
<gene>
    <name evidence="2" type="ORF">Mal4_29820</name>
</gene>
<feature type="domain" description="LarA-like N-terminal" evidence="1">
    <location>
        <begin position="27"/>
        <end position="184"/>
    </location>
</feature>
<dbReference type="PANTHER" id="PTHR33171:SF17">
    <property type="entry name" value="LARA-LIKE N-TERMINAL DOMAIN-CONTAINING PROTEIN"/>
    <property type="match status" value="1"/>
</dbReference>
<dbReference type="KEGG" id="mri:Mal4_29820"/>
<dbReference type="EMBL" id="CP036275">
    <property type="protein sequence ID" value="QDU38652.1"/>
    <property type="molecule type" value="Genomic_DNA"/>
</dbReference>
<protein>
    <recommendedName>
        <fullName evidence="1">LarA-like N-terminal domain-containing protein</fullName>
    </recommendedName>
</protein>
<dbReference type="GO" id="GO:0050043">
    <property type="term" value="F:lactate racemase activity"/>
    <property type="evidence" value="ECO:0007669"/>
    <property type="project" value="InterPro"/>
</dbReference>
<accession>A0A517Z833</accession>
<name>A0A517Z833_9PLAN</name>
<dbReference type="AlphaFoldDB" id="A0A517Z833"/>
<reference evidence="2 3" key="1">
    <citation type="submission" date="2019-02" db="EMBL/GenBank/DDBJ databases">
        <title>Deep-cultivation of Planctomycetes and their phenomic and genomic characterization uncovers novel biology.</title>
        <authorList>
            <person name="Wiegand S."/>
            <person name="Jogler M."/>
            <person name="Boedeker C."/>
            <person name="Pinto D."/>
            <person name="Vollmers J."/>
            <person name="Rivas-Marin E."/>
            <person name="Kohn T."/>
            <person name="Peeters S.H."/>
            <person name="Heuer A."/>
            <person name="Rast P."/>
            <person name="Oberbeckmann S."/>
            <person name="Bunk B."/>
            <person name="Jeske O."/>
            <person name="Meyerdierks A."/>
            <person name="Storesund J.E."/>
            <person name="Kallscheuer N."/>
            <person name="Luecker S."/>
            <person name="Lage O.M."/>
            <person name="Pohl T."/>
            <person name="Merkel B.J."/>
            <person name="Hornburger P."/>
            <person name="Mueller R.-W."/>
            <person name="Bruemmer F."/>
            <person name="Labrenz M."/>
            <person name="Spormann A.M."/>
            <person name="Op den Camp H."/>
            <person name="Overmann J."/>
            <person name="Amann R."/>
            <person name="Jetten M.S.M."/>
            <person name="Mascher T."/>
            <person name="Medema M.H."/>
            <person name="Devos D.P."/>
            <person name="Kaster A.-K."/>
            <person name="Ovreas L."/>
            <person name="Rohde M."/>
            <person name="Galperin M.Y."/>
            <person name="Jogler C."/>
        </authorList>
    </citation>
    <scope>NUCLEOTIDE SEQUENCE [LARGE SCALE GENOMIC DNA]</scope>
    <source>
        <strain evidence="2 3">Mal4</strain>
    </source>
</reference>
<dbReference type="Gene3D" id="3.90.226.30">
    <property type="match status" value="1"/>
</dbReference>
<evidence type="ECO:0000259" key="1">
    <source>
        <dbReference type="Pfam" id="PF09861"/>
    </source>
</evidence>
<dbReference type="PANTHER" id="PTHR33171">
    <property type="entry name" value="LAR_N DOMAIN-CONTAINING PROTEIN"/>
    <property type="match status" value="1"/>
</dbReference>
<dbReference type="Proteomes" id="UP000320496">
    <property type="component" value="Chromosome"/>
</dbReference>